<dbReference type="GO" id="GO:0005886">
    <property type="term" value="C:plasma membrane"/>
    <property type="evidence" value="ECO:0007669"/>
    <property type="project" value="UniProtKB-SubCell"/>
</dbReference>
<dbReference type="InterPro" id="IPR025932">
    <property type="entry name" value="Trypano_VSG_B_N_dom"/>
</dbReference>
<comment type="function">
    <text evidence="1">VSG forms a coat on the surface of the parasite. The trypanosome evades the immune response of the host by expressing a series of antigenically distinct VSGs from an estimated 1000 VSG genes.</text>
</comment>
<dbReference type="EMBL" id="CAEQ01001957">
    <property type="protein sequence ID" value="CCD15573.1"/>
    <property type="molecule type" value="Genomic_DNA"/>
</dbReference>
<keyword evidence="3" id="KW-1003">Cell membrane</keyword>
<dbReference type="AlphaFoldDB" id="F9WE67"/>
<feature type="chain" id="PRO_5003394929" evidence="10">
    <location>
        <begin position="25"/>
        <end position="400"/>
    </location>
</feature>
<keyword evidence="13" id="KW-1185">Reference proteome</keyword>
<evidence type="ECO:0000256" key="4">
    <source>
        <dbReference type="ARBA" id="ARBA00022622"/>
    </source>
</evidence>
<keyword evidence="9" id="KW-0175">Coiled coil</keyword>
<dbReference type="VEuPathDB" id="TriTrypDB:TcIL3000_0_60590"/>
<evidence type="ECO:0000313" key="12">
    <source>
        <dbReference type="EMBL" id="CCD15573.1"/>
    </source>
</evidence>
<reference evidence="13" key="1">
    <citation type="submission" date="2011-07" db="EMBL/GenBank/DDBJ databases">
        <title>Divergent evolution of antigenic variation in African trypanosomes.</title>
        <authorList>
            <person name="Jackson A.P."/>
            <person name="Berry A."/>
            <person name="Allison H.C."/>
            <person name="Burton P."/>
            <person name="Anderson J."/>
            <person name="Aslett M."/>
            <person name="Brown R."/>
            <person name="Corton N."/>
            <person name="Harris D."/>
            <person name="Hauser H."/>
            <person name="Gamble J."/>
            <person name="Gilderthorp R."/>
            <person name="McQuillan J."/>
            <person name="Quail M.A."/>
            <person name="Sanders M."/>
            <person name="Van Tonder A."/>
            <person name="Ginger M.L."/>
            <person name="Donelson J.E."/>
            <person name="Field M.C."/>
            <person name="Barry J.D."/>
            <person name="Berriman M."/>
            <person name="Hertz-Fowler C."/>
        </authorList>
    </citation>
    <scope>NUCLEOTIDE SEQUENCE [LARGE SCALE GENOMIC DNA]</scope>
    <source>
        <strain evidence="13">IL3000</strain>
    </source>
</reference>
<feature type="domain" description="Trypanosome variant surface glycoprotein B-type N-terminal" evidence="11">
    <location>
        <begin position="101"/>
        <end position="361"/>
    </location>
</feature>
<evidence type="ECO:0000256" key="3">
    <source>
        <dbReference type="ARBA" id="ARBA00022475"/>
    </source>
</evidence>
<protein>
    <submittedName>
        <fullName evidence="12">Variant surface glycoprotein</fullName>
    </submittedName>
</protein>
<evidence type="ECO:0000256" key="10">
    <source>
        <dbReference type="SAM" id="SignalP"/>
    </source>
</evidence>
<keyword evidence="6" id="KW-0472">Membrane</keyword>
<keyword evidence="4" id="KW-0336">GPI-anchor</keyword>
<keyword evidence="5 10" id="KW-0732">Signal</keyword>
<dbReference type="GO" id="GO:0098552">
    <property type="term" value="C:side of membrane"/>
    <property type="evidence" value="ECO:0007669"/>
    <property type="project" value="UniProtKB-KW"/>
</dbReference>
<keyword evidence="8" id="KW-0449">Lipoprotein</keyword>
<evidence type="ECO:0000256" key="5">
    <source>
        <dbReference type="ARBA" id="ARBA00022729"/>
    </source>
</evidence>
<accession>F9WE67</accession>
<evidence type="ECO:0000313" key="13">
    <source>
        <dbReference type="Proteomes" id="UP000000702"/>
    </source>
</evidence>
<proteinExistence type="predicted"/>
<dbReference type="Pfam" id="PF13206">
    <property type="entry name" value="VSG_B"/>
    <property type="match status" value="1"/>
</dbReference>
<keyword evidence="7" id="KW-0325">Glycoprotein</keyword>
<evidence type="ECO:0000256" key="1">
    <source>
        <dbReference type="ARBA" id="ARBA00002523"/>
    </source>
</evidence>
<organism evidence="12 13">
    <name type="scientific">Trypanosoma congolense (strain IL3000)</name>
    <dbReference type="NCBI Taxonomy" id="1068625"/>
    <lineage>
        <taxon>Eukaryota</taxon>
        <taxon>Discoba</taxon>
        <taxon>Euglenozoa</taxon>
        <taxon>Kinetoplastea</taxon>
        <taxon>Metakinetoplastina</taxon>
        <taxon>Trypanosomatida</taxon>
        <taxon>Trypanosomatidae</taxon>
        <taxon>Trypanosoma</taxon>
        <taxon>Nannomonas</taxon>
    </lineage>
</organism>
<evidence type="ECO:0000256" key="8">
    <source>
        <dbReference type="ARBA" id="ARBA00023288"/>
    </source>
</evidence>
<feature type="signal peptide" evidence="10">
    <location>
        <begin position="1"/>
        <end position="24"/>
    </location>
</feature>
<dbReference type="Proteomes" id="UP000000702">
    <property type="component" value="Unassembled WGS sequence"/>
</dbReference>
<comment type="caution">
    <text evidence="12">The sequence shown here is derived from an EMBL/GenBank/DDBJ whole genome shotgun (WGS) entry which is preliminary data.</text>
</comment>
<evidence type="ECO:0000256" key="7">
    <source>
        <dbReference type="ARBA" id="ARBA00023180"/>
    </source>
</evidence>
<comment type="subcellular location">
    <subcellularLocation>
        <location evidence="2">Cell membrane</location>
        <topology evidence="2">Lipid-anchor</topology>
        <topology evidence="2">GPI-anchor</topology>
    </subcellularLocation>
</comment>
<evidence type="ECO:0000259" key="11">
    <source>
        <dbReference type="Pfam" id="PF13206"/>
    </source>
</evidence>
<name>F9WE67_TRYCI</name>
<gene>
    <name evidence="12" type="ORF">TCIL3000_0_60590</name>
</gene>
<evidence type="ECO:0000256" key="9">
    <source>
        <dbReference type="SAM" id="Coils"/>
    </source>
</evidence>
<reference evidence="12 13" key="2">
    <citation type="journal article" date="2012" name="Proc. Natl. Acad. Sci. U.S.A.">
        <title>Antigenic diversity is generated by distinct evolutionary mechanisms in African trypanosome species.</title>
        <authorList>
            <person name="Jackson A.P."/>
            <person name="Berry A."/>
            <person name="Aslett M."/>
            <person name="Allison H.C."/>
            <person name="Burton P."/>
            <person name="Vavrova-Anderson J."/>
            <person name="Brown R."/>
            <person name="Browne H."/>
            <person name="Corton N."/>
            <person name="Hauser H."/>
            <person name="Gamble J."/>
            <person name="Gilderthorp R."/>
            <person name="Marcello L."/>
            <person name="McQuillan J."/>
            <person name="Otto T.D."/>
            <person name="Quail M.A."/>
            <person name="Sanders M.J."/>
            <person name="van Tonder A."/>
            <person name="Ginger M.L."/>
            <person name="Field M.C."/>
            <person name="Barry J.D."/>
            <person name="Hertz-Fowler C."/>
            <person name="Berriman M."/>
        </authorList>
    </citation>
    <scope>NUCLEOTIDE SEQUENCE [LARGE SCALE GENOMIC DNA]</scope>
    <source>
        <strain evidence="12 13">IL3000</strain>
    </source>
</reference>
<evidence type="ECO:0000256" key="6">
    <source>
        <dbReference type="ARBA" id="ARBA00023136"/>
    </source>
</evidence>
<feature type="coiled-coil region" evidence="9">
    <location>
        <begin position="350"/>
        <end position="377"/>
    </location>
</feature>
<evidence type="ECO:0000256" key="2">
    <source>
        <dbReference type="ARBA" id="ARBA00004609"/>
    </source>
</evidence>
<sequence length="400" mass="45510">MHVRTAITRTLLFLLTRLVPPSEAAEAVRNRAEFSALCWFWRIHVTADMILETTDHQHLSPESLIKHRMLVEWLEDDGNHAAWGLDARLSAALWYLNETERDTAQKMYDAFKQKRQEFAQLEKAIQQKANETRRVLETVRTRFRMAAYGHTRKDEPSERWMEEAYSRDTKRSDACTLKNTRLPGQPYAGSSLVNDLLCLCLAGRPGGGDDNAQICGAELEQKDWKFTWTDSTGFVPEGWAEKAWSIMGPACGQVQRPTDLTEKNILAASNHFESLIGTNPNPNRDKFPWVLGYSGQGQEGATRRVCSANAGRPNEAWGQCVHYANTTGGGRGRIDWLQAFYDLLPQVRQYEALQRELEGLDWKVKALSQDLEEAFEEAGFKNQAPRKPHHGLPLLVWLLL</sequence>